<reference evidence="2" key="1">
    <citation type="submission" date="2016-07" db="EMBL/GenBank/DDBJ databases">
        <authorList>
            <person name="Florea S."/>
            <person name="Webb J.S."/>
            <person name="Jaromczyk J."/>
            <person name="Schardl C.L."/>
        </authorList>
    </citation>
    <scope>NUCLEOTIDE SEQUENCE [LARGE SCALE GENOMIC DNA]</scope>
    <source>
        <strain evidence="2">1YdBTEX2</strain>
    </source>
</reference>
<dbReference type="AlphaFoldDB" id="A0A1D3K7G9"/>
<proteinExistence type="predicted"/>
<evidence type="ECO:0000313" key="1">
    <source>
        <dbReference type="EMBL" id="SBW84267.1"/>
    </source>
</evidence>
<evidence type="ECO:0008006" key="3">
    <source>
        <dbReference type="Google" id="ProtNLM"/>
    </source>
</evidence>
<sequence length="124" mass="12907">MINLFTYSKPRSGESCNGCGYCCSVAPCMLANTYLNCTSGPCVALEQTDGRSSCGLVRNPLGYLYQAANPDSSVSVLDPAPDLEAGHHLSVQLAAALGVGQGCDSDDTGEALRWPSHIPATNIP</sequence>
<dbReference type="EMBL" id="LT599584">
    <property type="protein sequence ID" value="SBW84267.1"/>
    <property type="molecule type" value="Genomic_DNA"/>
</dbReference>
<protein>
    <recommendedName>
        <fullName evidence="3">4Fe-4S ferredoxin-type domain-containing protein</fullName>
    </recommendedName>
</protein>
<name>A0A1D3K7G9_PSEVE</name>
<accession>A0A1D3K7G9</accession>
<gene>
    <name evidence="1" type="ORF">PVE_R2G0238</name>
</gene>
<organism evidence="1 2">
    <name type="scientific">Pseudomonas veronii 1YdBTEX2</name>
    <dbReference type="NCBI Taxonomy" id="1295141"/>
    <lineage>
        <taxon>Bacteria</taxon>
        <taxon>Pseudomonadati</taxon>
        <taxon>Pseudomonadota</taxon>
        <taxon>Gammaproteobacteria</taxon>
        <taxon>Pseudomonadales</taxon>
        <taxon>Pseudomonadaceae</taxon>
        <taxon>Pseudomonas</taxon>
    </lineage>
</organism>
<evidence type="ECO:0000313" key="2">
    <source>
        <dbReference type="Proteomes" id="UP000245431"/>
    </source>
</evidence>
<dbReference type="Proteomes" id="UP000245431">
    <property type="component" value="Chromosome PVE_r2"/>
</dbReference>